<dbReference type="RefSeq" id="WP_163764136.1">
    <property type="nucleotide sequence ID" value="NZ_JAAGYR010000005.1"/>
</dbReference>
<comment type="caution">
    <text evidence="1">The sequence shown here is derived from an EMBL/GenBank/DDBJ whole genome shotgun (WGS) entry which is preliminary data.</text>
</comment>
<dbReference type="AlphaFoldDB" id="A0A6L9Y4Z3"/>
<gene>
    <name evidence="1" type="ORF">F9B74_03960</name>
</gene>
<sequence length="122" mass="13963">MLRDEKNKLENMLESFIYNCNIYGNAILDGDSTKANKAYKKIVAAKDDILSQEQLELLAPNLDSDLISIKIWTARYLLFSSTFSKRSEDILESISNSENNLFGTIAEQTLKEWKNGRLTLEH</sequence>
<proteinExistence type="predicted"/>
<evidence type="ECO:0000313" key="1">
    <source>
        <dbReference type="EMBL" id="NEN75481.1"/>
    </source>
</evidence>
<dbReference type="InterPro" id="IPR016024">
    <property type="entry name" value="ARM-type_fold"/>
</dbReference>
<protein>
    <recommendedName>
        <fullName evidence="3">DUF2019 domain-containing protein</fullName>
    </recommendedName>
</protein>
<evidence type="ECO:0008006" key="3">
    <source>
        <dbReference type="Google" id="ProtNLM"/>
    </source>
</evidence>
<accession>A0A6L9Y4Z3</accession>
<keyword evidence="2" id="KW-1185">Reference proteome</keyword>
<dbReference type="SUPFAM" id="SSF48371">
    <property type="entry name" value="ARM repeat"/>
    <property type="match status" value="1"/>
</dbReference>
<dbReference type="Proteomes" id="UP000477651">
    <property type="component" value="Unassembled WGS sequence"/>
</dbReference>
<reference evidence="1 2" key="1">
    <citation type="submission" date="2020-02" db="EMBL/GenBank/DDBJ databases">
        <title>Pelistega sp. NLN82 were isolated from wild rodents of the Hainan Island.</title>
        <authorList>
            <person name="Niu N."/>
            <person name="Zhou J."/>
        </authorList>
    </citation>
    <scope>NUCLEOTIDE SEQUENCE [LARGE SCALE GENOMIC DNA]</scope>
    <source>
        <strain evidence="1 2">NLN82</strain>
    </source>
</reference>
<evidence type="ECO:0000313" key="2">
    <source>
        <dbReference type="Proteomes" id="UP000477651"/>
    </source>
</evidence>
<organism evidence="1 2">
    <name type="scientific">Pelistega ratti</name>
    <dbReference type="NCBI Taxonomy" id="2652177"/>
    <lineage>
        <taxon>Bacteria</taxon>
        <taxon>Pseudomonadati</taxon>
        <taxon>Pseudomonadota</taxon>
        <taxon>Betaproteobacteria</taxon>
        <taxon>Burkholderiales</taxon>
        <taxon>Alcaligenaceae</taxon>
        <taxon>Pelistega</taxon>
    </lineage>
</organism>
<dbReference type="EMBL" id="JAAGYR010000005">
    <property type="protein sequence ID" value="NEN75481.1"/>
    <property type="molecule type" value="Genomic_DNA"/>
</dbReference>
<name>A0A6L9Y4Z3_9BURK</name>